<dbReference type="PANTHER" id="PTHR30592:SF1">
    <property type="entry name" value="SULFUR CARRIER PROTEIN FDHD"/>
    <property type="match status" value="1"/>
</dbReference>
<dbReference type="PIRSF" id="PIRSF015626">
    <property type="entry name" value="FdhD"/>
    <property type="match status" value="1"/>
</dbReference>
<dbReference type="AlphaFoldDB" id="A0A259U1W0"/>
<dbReference type="EMBL" id="MQWB01000001">
    <property type="protein sequence ID" value="OZC03951.1"/>
    <property type="molecule type" value="Genomic_DNA"/>
</dbReference>
<feature type="binding site" evidence="3">
    <location>
        <begin position="267"/>
        <end position="272"/>
    </location>
    <ligand>
        <name>Mo-bis(molybdopterin guanine dinucleotide)</name>
        <dbReference type="ChEBI" id="CHEBI:60539"/>
    </ligand>
</feature>
<dbReference type="FunCoup" id="A0A259U1W0">
    <property type="interactions" value="185"/>
</dbReference>
<organism evidence="4 5">
    <name type="scientific">Rubricoccus marinus</name>
    <dbReference type="NCBI Taxonomy" id="716817"/>
    <lineage>
        <taxon>Bacteria</taxon>
        <taxon>Pseudomonadati</taxon>
        <taxon>Rhodothermota</taxon>
        <taxon>Rhodothermia</taxon>
        <taxon>Rhodothermales</taxon>
        <taxon>Rubricoccaceae</taxon>
        <taxon>Rubricoccus</taxon>
    </lineage>
</organism>
<dbReference type="Pfam" id="PF02634">
    <property type="entry name" value="FdhD-NarQ"/>
    <property type="match status" value="1"/>
</dbReference>
<proteinExistence type="inferred from homology"/>
<dbReference type="GO" id="GO:0097163">
    <property type="term" value="F:sulfur carrier activity"/>
    <property type="evidence" value="ECO:0007669"/>
    <property type="project" value="UniProtKB-UniRule"/>
</dbReference>
<keyword evidence="5" id="KW-1185">Reference proteome</keyword>
<dbReference type="InterPro" id="IPR003786">
    <property type="entry name" value="FdhD"/>
</dbReference>
<evidence type="ECO:0000313" key="4">
    <source>
        <dbReference type="EMBL" id="OZC03951.1"/>
    </source>
</evidence>
<comment type="similarity">
    <text evidence="3">Belongs to the FdhD family.</text>
</comment>
<protein>
    <recommendedName>
        <fullName evidence="3">Sulfur carrier protein FdhD</fullName>
    </recommendedName>
</protein>
<dbReference type="InParanoid" id="A0A259U1W0"/>
<sequence length="290" mass="30120">MPLLSTSGARALPVVRVRGGQAETADDWLAAEEPLEIRLMWGDRVQRLAVTMRTPGHDADLAVGFLVGEGVIRSPEDVLDAFHAPIQGGQTDPNIVAVRLASGVTFDAGRLERHVYTTSSCGVCGKASLEAVGVITGAPLAPGPRLTPEAIHAMPALLREAQDVFEQTGGLHAAALFSVSGGGASCDLLRVREDVGRHNAVDKLVGSYFASGETVPPQAVVLVSGRASFELAQKALVAGISVLAAVGAPSSLAADLAREHGMTLLGFVRDGRFNVYAGAERLDLSASGDR</sequence>
<comment type="function">
    <text evidence="3">Required for formate dehydrogenase (FDH) activity. Acts as a sulfur carrier protein that transfers sulfur from IscS to the molybdenum cofactor prior to its insertion into FDH.</text>
</comment>
<dbReference type="NCBIfam" id="TIGR00129">
    <property type="entry name" value="fdhD_narQ"/>
    <property type="match status" value="1"/>
</dbReference>
<dbReference type="RefSeq" id="WP_094549899.1">
    <property type="nucleotide sequence ID" value="NZ_MQWB01000001.1"/>
</dbReference>
<evidence type="ECO:0000256" key="2">
    <source>
        <dbReference type="ARBA" id="ARBA00023150"/>
    </source>
</evidence>
<keyword evidence="2 3" id="KW-0501">Molybdenum cofactor biosynthesis</keyword>
<dbReference type="PANTHER" id="PTHR30592">
    <property type="entry name" value="FORMATE DEHYDROGENASE"/>
    <property type="match status" value="1"/>
</dbReference>
<gene>
    <name evidence="3" type="primary">fdhD</name>
    <name evidence="4" type="ORF">BSZ36_13750</name>
</gene>
<feature type="active site" description="Cysteine persulfide intermediate" evidence="3">
    <location>
        <position position="121"/>
    </location>
</feature>
<dbReference type="GO" id="GO:0005737">
    <property type="term" value="C:cytoplasm"/>
    <property type="evidence" value="ECO:0007669"/>
    <property type="project" value="UniProtKB-SubCell"/>
</dbReference>
<dbReference type="OrthoDB" id="9782042at2"/>
<dbReference type="Proteomes" id="UP000216446">
    <property type="component" value="Unassembled WGS sequence"/>
</dbReference>
<reference evidence="4 5" key="1">
    <citation type="submission" date="2016-11" db="EMBL/GenBank/DDBJ databases">
        <title>Study of marine rhodopsin-containing bacteria.</title>
        <authorList>
            <person name="Yoshizawa S."/>
            <person name="Kumagai Y."/>
            <person name="Kogure K."/>
        </authorList>
    </citation>
    <scope>NUCLEOTIDE SEQUENCE [LARGE SCALE GENOMIC DNA]</scope>
    <source>
        <strain evidence="4 5">SG-29</strain>
    </source>
</reference>
<dbReference type="GO" id="GO:0016783">
    <property type="term" value="F:sulfurtransferase activity"/>
    <property type="evidence" value="ECO:0007669"/>
    <property type="project" value="InterPro"/>
</dbReference>
<keyword evidence="1 3" id="KW-0963">Cytoplasm</keyword>
<evidence type="ECO:0000256" key="3">
    <source>
        <dbReference type="HAMAP-Rule" id="MF_00187"/>
    </source>
</evidence>
<dbReference type="NCBIfam" id="NF001943">
    <property type="entry name" value="PRK00724.1-2"/>
    <property type="match status" value="1"/>
</dbReference>
<dbReference type="Gene3D" id="3.40.140.10">
    <property type="entry name" value="Cytidine Deaminase, domain 2"/>
    <property type="match status" value="1"/>
</dbReference>
<dbReference type="InterPro" id="IPR016193">
    <property type="entry name" value="Cytidine_deaminase-like"/>
</dbReference>
<dbReference type="Gene3D" id="3.10.20.10">
    <property type="match status" value="1"/>
</dbReference>
<dbReference type="GO" id="GO:0006777">
    <property type="term" value="P:Mo-molybdopterin cofactor biosynthetic process"/>
    <property type="evidence" value="ECO:0007669"/>
    <property type="project" value="UniProtKB-UniRule"/>
</dbReference>
<dbReference type="HAMAP" id="MF_00187">
    <property type="entry name" value="FdhD"/>
    <property type="match status" value="1"/>
</dbReference>
<accession>A0A259U1W0</accession>
<dbReference type="SUPFAM" id="SSF53927">
    <property type="entry name" value="Cytidine deaminase-like"/>
    <property type="match status" value="1"/>
</dbReference>
<comment type="caution">
    <text evidence="4">The sequence shown here is derived from an EMBL/GenBank/DDBJ whole genome shotgun (WGS) entry which is preliminary data.</text>
</comment>
<name>A0A259U1W0_9BACT</name>
<evidence type="ECO:0000256" key="1">
    <source>
        <dbReference type="ARBA" id="ARBA00022490"/>
    </source>
</evidence>
<comment type="subcellular location">
    <subcellularLocation>
        <location evidence="3">Cytoplasm</location>
    </subcellularLocation>
</comment>
<evidence type="ECO:0000313" key="5">
    <source>
        <dbReference type="Proteomes" id="UP000216446"/>
    </source>
</evidence>